<name>A0A7Z8G476_CARDV</name>
<accession>A0A7Z8G476</accession>
<evidence type="ECO:0000313" key="2">
    <source>
        <dbReference type="Proteomes" id="UP000297938"/>
    </source>
</evidence>
<gene>
    <name evidence="1" type="ORF">CKN69_06760</name>
</gene>
<dbReference type="EMBL" id="NRPP01000011">
    <property type="protein sequence ID" value="TFJ26454.1"/>
    <property type="molecule type" value="Genomic_DNA"/>
</dbReference>
<protein>
    <recommendedName>
        <fullName evidence="3">Lactococcin 972 family bacteriocin</fullName>
    </recommendedName>
</protein>
<organism evidence="1 2">
    <name type="scientific">Carnobacterium divergens</name>
    <name type="common">Lactobacillus divergens</name>
    <dbReference type="NCBI Taxonomy" id="2748"/>
    <lineage>
        <taxon>Bacteria</taxon>
        <taxon>Bacillati</taxon>
        <taxon>Bacillota</taxon>
        <taxon>Bacilli</taxon>
        <taxon>Lactobacillales</taxon>
        <taxon>Carnobacteriaceae</taxon>
        <taxon>Carnobacterium</taxon>
    </lineage>
</organism>
<evidence type="ECO:0008006" key="3">
    <source>
        <dbReference type="Google" id="ProtNLM"/>
    </source>
</evidence>
<sequence>MNKKIIFVAALATFIGFNFFSIVVSANGIENTQSSIQSRAHIGSVVRYFHQYQTRATGNWAPNLHRYEYGSISVRNGYAPNGYTYLGTTSRSNWITLEHRFSQNYRVW</sequence>
<comment type="caution">
    <text evidence="1">The sequence shown here is derived from an EMBL/GenBank/DDBJ whole genome shotgun (WGS) entry which is preliminary data.</text>
</comment>
<dbReference type="AlphaFoldDB" id="A0A7Z8G476"/>
<dbReference type="RefSeq" id="WP_135026025.1">
    <property type="nucleotide sequence ID" value="NZ_JBFUWK010000004.1"/>
</dbReference>
<reference evidence="1 2" key="1">
    <citation type="journal article" date="2018" name="Int. J. Food Microbiol.">
        <title>Growth of Carnobacterium spp. isolated from chilled vacuum-packaged meat under relevant acidic conditions.</title>
        <authorList>
            <person name="Zhang P."/>
            <person name="Badoni M."/>
            <person name="Ganzle M."/>
            <person name="Yang X."/>
        </authorList>
    </citation>
    <scope>NUCLEOTIDE SEQUENCE [LARGE SCALE GENOMIC DNA]</scope>
    <source>
        <strain evidence="1 2">B2</strain>
    </source>
</reference>
<dbReference type="Proteomes" id="UP000297938">
    <property type="component" value="Unassembled WGS sequence"/>
</dbReference>
<evidence type="ECO:0000313" key="1">
    <source>
        <dbReference type="EMBL" id="TFJ26454.1"/>
    </source>
</evidence>
<proteinExistence type="predicted"/>